<gene>
    <name evidence="2" type="ORF">ACFPCV_04870</name>
</gene>
<name>A0ABV9RW69_9PSEU</name>
<reference evidence="3" key="1">
    <citation type="journal article" date="2019" name="Int. J. Syst. Evol. Microbiol.">
        <title>The Global Catalogue of Microorganisms (GCM) 10K type strain sequencing project: providing services to taxonomists for standard genome sequencing and annotation.</title>
        <authorList>
            <consortium name="The Broad Institute Genomics Platform"/>
            <consortium name="The Broad Institute Genome Sequencing Center for Infectious Disease"/>
            <person name="Wu L."/>
            <person name="Ma J."/>
        </authorList>
    </citation>
    <scope>NUCLEOTIDE SEQUENCE [LARGE SCALE GENOMIC DNA]</scope>
    <source>
        <strain evidence="3">ZS-22-S1</strain>
    </source>
</reference>
<proteinExistence type="predicted"/>
<sequence length="56" mass="6063">MVVRPRAHATSGAFSTGAGFDPVNLVCGWDGRQWTKAIGAPHPVLLYHFLEPDEDA</sequence>
<evidence type="ECO:0000313" key="3">
    <source>
        <dbReference type="Proteomes" id="UP001595859"/>
    </source>
</evidence>
<dbReference type="Proteomes" id="UP001595859">
    <property type="component" value="Unassembled WGS sequence"/>
</dbReference>
<dbReference type="RefSeq" id="WP_378054781.1">
    <property type="nucleotide sequence ID" value="NZ_JBHSIS010000002.1"/>
</dbReference>
<evidence type="ECO:0000313" key="2">
    <source>
        <dbReference type="EMBL" id="MFC4852828.1"/>
    </source>
</evidence>
<keyword evidence="3" id="KW-1185">Reference proteome</keyword>
<feature type="region of interest" description="Disordered" evidence="1">
    <location>
        <begin position="1"/>
        <end position="20"/>
    </location>
</feature>
<protein>
    <submittedName>
        <fullName evidence="2">Uncharacterized protein</fullName>
    </submittedName>
</protein>
<organism evidence="2 3">
    <name type="scientific">Actinophytocola glycyrrhizae</name>
    <dbReference type="NCBI Taxonomy" id="2044873"/>
    <lineage>
        <taxon>Bacteria</taxon>
        <taxon>Bacillati</taxon>
        <taxon>Actinomycetota</taxon>
        <taxon>Actinomycetes</taxon>
        <taxon>Pseudonocardiales</taxon>
        <taxon>Pseudonocardiaceae</taxon>
    </lineage>
</organism>
<evidence type="ECO:0000256" key="1">
    <source>
        <dbReference type="SAM" id="MobiDB-lite"/>
    </source>
</evidence>
<dbReference type="EMBL" id="JBHSIS010000002">
    <property type="protein sequence ID" value="MFC4852828.1"/>
    <property type="molecule type" value="Genomic_DNA"/>
</dbReference>
<accession>A0ABV9RW69</accession>
<comment type="caution">
    <text evidence="2">The sequence shown here is derived from an EMBL/GenBank/DDBJ whole genome shotgun (WGS) entry which is preliminary data.</text>
</comment>